<comment type="subcellular location">
    <subcellularLocation>
        <location evidence="1">Membrane</location>
        <topology evidence="1">Multi-pass membrane protein</topology>
    </subcellularLocation>
</comment>
<dbReference type="EMBL" id="BLJN01000003">
    <property type="protein sequence ID" value="GFE81582.1"/>
    <property type="molecule type" value="Genomic_DNA"/>
</dbReference>
<evidence type="ECO:0000259" key="6">
    <source>
        <dbReference type="Pfam" id="PF07298"/>
    </source>
</evidence>
<feature type="transmembrane region" description="Helical" evidence="5">
    <location>
        <begin position="40"/>
        <end position="59"/>
    </location>
</feature>
<dbReference type="Proteomes" id="UP000445000">
    <property type="component" value="Unassembled WGS sequence"/>
</dbReference>
<feature type="transmembrane region" description="Helical" evidence="5">
    <location>
        <begin position="113"/>
        <end position="137"/>
    </location>
</feature>
<name>A0A829YG20_9GAMM</name>
<dbReference type="AlphaFoldDB" id="A0A829YG20"/>
<gene>
    <name evidence="7" type="ORF">GCM10011487_35820</name>
</gene>
<accession>A0A829YG20</accession>
<keyword evidence="3 5" id="KW-1133">Transmembrane helix</keyword>
<keyword evidence="4 5" id="KW-0472">Membrane</keyword>
<dbReference type="Pfam" id="PF07298">
    <property type="entry name" value="NnrU"/>
    <property type="match status" value="1"/>
</dbReference>
<evidence type="ECO:0000313" key="8">
    <source>
        <dbReference type="Proteomes" id="UP000445000"/>
    </source>
</evidence>
<evidence type="ECO:0000313" key="7">
    <source>
        <dbReference type="EMBL" id="GFE81582.1"/>
    </source>
</evidence>
<feature type="domain" description="NnrU" evidence="6">
    <location>
        <begin position="4"/>
        <end position="189"/>
    </location>
</feature>
<proteinExistence type="predicted"/>
<comment type="caution">
    <text evidence="7">The sequence shown here is derived from an EMBL/GenBank/DDBJ whole genome shotgun (WGS) entry which is preliminary data.</text>
</comment>
<reference evidence="8" key="1">
    <citation type="submission" date="2020-01" db="EMBL/GenBank/DDBJ databases">
        <title>'Steroidobacter agaridevorans' sp. nov., agar-degrading bacteria isolated from rhizosphere soils.</title>
        <authorList>
            <person name="Ikenaga M."/>
            <person name="Kataoka M."/>
            <person name="Murouchi A."/>
            <person name="Katsuragi S."/>
            <person name="Sakai M."/>
        </authorList>
    </citation>
    <scope>NUCLEOTIDE SEQUENCE [LARGE SCALE GENOMIC DNA]</scope>
    <source>
        <strain evidence="8">YU21-B</strain>
    </source>
</reference>
<feature type="transmembrane region" description="Helical" evidence="5">
    <location>
        <begin position="71"/>
        <end position="93"/>
    </location>
</feature>
<keyword evidence="2 5" id="KW-0812">Transmembrane</keyword>
<dbReference type="RefSeq" id="WP_161813211.1">
    <property type="nucleotide sequence ID" value="NZ_BLJN01000003.1"/>
</dbReference>
<evidence type="ECO:0000256" key="3">
    <source>
        <dbReference type="ARBA" id="ARBA00022989"/>
    </source>
</evidence>
<evidence type="ECO:0000256" key="2">
    <source>
        <dbReference type="ARBA" id="ARBA00022692"/>
    </source>
</evidence>
<dbReference type="InterPro" id="IPR009915">
    <property type="entry name" value="NnrU_dom"/>
</dbReference>
<evidence type="ECO:0000256" key="5">
    <source>
        <dbReference type="SAM" id="Phobius"/>
    </source>
</evidence>
<evidence type="ECO:0000256" key="1">
    <source>
        <dbReference type="ARBA" id="ARBA00004141"/>
    </source>
</evidence>
<evidence type="ECO:0000256" key="4">
    <source>
        <dbReference type="ARBA" id="ARBA00023136"/>
    </source>
</evidence>
<organism evidence="7 8">
    <name type="scientific">Steroidobacter agaridevorans</name>
    <dbReference type="NCBI Taxonomy" id="2695856"/>
    <lineage>
        <taxon>Bacteria</taxon>
        <taxon>Pseudomonadati</taxon>
        <taxon>Pseudomonadota</taxon>
        <taxon>Gammaproteobacteria</taxon>
        <taxon>Steroidobacterales</taxon>
        <taxon>Steroidobacteraceae</taxon>
        <taxon>Steroidobacter</taxon>
    </lineage>
</organism>
<dbReference type="GO" id="GO:0016020">
    <property type="term" value="C:membrane"/>
    <property type="evidence" value="ECO:0007669"/>
    <property type="project" value="UniProtKB-SubCell"/>
</dbReference>
<feature type="transmembrane region" description="Helical" evidence="5">
    <location>
        <begin position="163"/>
        <end position="185"/>
    </location>
</feature>
<keyword evidence="8" id="KW-1185">Reference proteome</keyword>
<protein>
    <recommendedName>
        <fullName evidence="6">NnrU domain-containing protein</fullName>
    </recommendedName>
</protein>
<sequence>MLYLILGLVIFLGVHSVEIVSPTFRSRAVARSGEKPYKGIYSLLSIIGFVLLVWGYGVARQDPILVYAPPLWMRHLTLLLMLPVFPLFLAAYLPGRIKAAVKHPMLAAVKAWAFAHLLANGMLADLLLFGGFLLWAVADRISVKRRAVVRPVPGPPPGKYNDLIAVVGGLALYVIFVFWLHAWLIGVPPLAM</sequence>